<proteinExistence type="predicted"/>
<dbReference type="PANTHER" id="PTHR10039:SF15">
    <property type="entry name" value="NACHT DOMAIN-CONTAINING PROTEIN"/>
    <property type="match status" value="1"/>
</dbReference>
<gene>
    <name evidence="2" type="ORF">K458DRAFT_350876</name>
</gene>
<name>A0A6G1IGR2_9PLEO</name>
<organism evidence="2 3">
    <name type="scientific">Lentithecium fluviatile CBS 122367</name>
    <dbReference type="NCBI Taxonomy" id="1168545"/>
    <lineage>
        <taxon>Eukaryota</taxon>
        <taxon>Fungi</taxon>
        <taxon>Dikarya</taxon>
        <taxon>Ascomycota</taxon>
        <taxon>Pezizomycotina</taxon>
        <taxon>Dothideomycetes</taxon>
        <taxon>Pleosporomycetidae</taxon>
        <taxon>Pleosporales</taxon>
        <taxon>Massarineae</taxon>
        <taxon>Lentitheciaceae</taxon>
        <taxon>Lentithecium</taxon>
    </lineage>
</organism>
<feature type="domain" description="GPI inositol-deacylase winged helix" evidence="1">
    <location>
        <begin position="40"/>
        <end position="114"/>
    </location>
</feature>
<evidence type="ECO:0000313" key="2">
    <source>
        <dbReference type="EMBL" id="KAF2677089.1"/>
    </source>
</evidence>
<sequence length="166" mass="18845">KRTPKDVKLTLHKLPRDSDALGHAYSEALHRIEGQLSGDYELAKRVLSWLSCAKRELTKTELCSALAVEPDTEKLDPENIPDIEDLVSVCAGLVVIDEESDIIRLVHYTAQEYFDRIRAQWNSSAELDIACTCLTYLSFGEFKSGSCVTDEQFEERLQQNKFLDYA</sequence>
<dbReference type="InterPro" id="IPR054471">
    <property type="entry name" value="GPIID_WHD"/>
</dbReference>
<dbReference type="EMBL" id="MU005626">
    <property type="protein sequence ID" value="KAF2677089.1"/>
    <property type="molecule type" value="Genomic_DNA"/>
</dbReference>
<evidence type="ECO:0000313" key="3">
    <source>
        <dbReference type="Proteomes" id="UP000799291"/>
    </source>
</evidence>
<dbReference type="OrthoDB" id="195446at2759"/>
<dbReference type="Proteomes" id="UP000799291">
    <property type="component" value="Unassembled WGS sequence"/>
</dbReference>
<reference evidence="2" key="1">
    <citation type="journal article" date="2020" name="Stud. Mycol.">
        <title>101 Dothideomycetes genomes: a test case for predicting lifestyles and emergence of pathogens.</title>
        <authorList>
            <person name="Haridas S."/>
            <person name="Albert R."/>
            <person name="Binder M."/>
            <person name="Bloem J."/>
            <person name="Labutti K."/>
            <person name="Salamov A."/>
            <person name="Andreopoulos B."/>
            <person name="Baker S."/>
            <person name="Barry K."/>
            <person name="Bills G."/>
            <person name="Bluhm B."/>
            <person name="Cannon C."/>
            <person name="Castanera R."/>
            <person name="Culley D."/>
            <person name="Daum C."/>
            <person name="Ezra D."/>
            <person name="Gonzalez J."/>
            <person name="Henrissat B."/>
            <person name="Kuo A."/>
            <person name="Liang C."/>
            <person name="Lipzen A."/>
            <person name="Lutzoni F."/>
            <person name="Magnuson J."/>
            <person name="Mondo S."/>
            <person name="Nolan M."/>
            <person name="Ohm R."/>
            <person name="Pangilinan J."/>
            <person name="Park H.-J."/>
            <person name="Ramirez L."/>
            <person name="Alfaro M."/>
            <person name="Sun H."/>
            <person name="Tritt A."/>
            <person name="Yoshinaga Y."/>
            <person name="Zwiers L.-H."/>
            <person name="Turgeon B."/>
            <person name="Goodwin S."/>
            <person name="Spatafora J."/>
            <person name="Crous P."/>
            <person name="Grigoriev I."/>
        </authorList>
    </citation>
    <scope>NUCLEOTIDE SEQUENCE</scope>
    <source>
        <strain evidence="2">CBS 122367</strain>
    </source>
</reference>
<dbReference type="PANTHER" id="PTHR10039">
    <property type="entry name" value="AMELOGENIN"/>
    <property type="match status" value="1"/>
</dbReference>
<feature type="non-terminal residue" evidence="2">
    <location>
        <position position="1"/>
    </location>
</feature>
<dbReference type="AlphaFoldDB" id="A0A6G1IGR2"/>
<evidence type="ECO:0000259" key="1">
    <source>
        <dbReference type="Pfam" id="PF22939"/>
    </source>
</evidence>
<keyword evidence="3" id="KW-1185">Reference proteome</keyword>
<feature type="non-terminal residue" evidence="2">
    <location>
        <position position="166"/>
    </location>
</feature>
<protein>
    <submittedName>
        <fullName evidence="2">Ankyrin repeat protein</fullName>
    </submittedName>
</protein>
<accession>A0A6G1IGR2</accession>
<dbReference type="Pfam" id="PF22939">
    <property type="entry name" value="WHD_GPIID"/>
    <property type="match status" value="1"/>
</dbReference>